<sequence length="232" mass="25910">MIAFNKMASNIAVVIACIALSSVTSMPGSAILKKLYEQAAAHNHRPILVMVTNIDGHKFKDYLIPKYDKNHLSESVEDNPEVVMVKPKPGNEPNYLPHNDLGPIKSYYSKPKPGYDVNPLIYRPRTEDSEIALMGPKKTSKSPILKELLRFSNNLRCSAKNQCQDSCSDKFSGRTKDSCAKKCEVKYDCEEEKEDSCELGDCYDSNECNDDECQPSTRGIKLESVKAGCTRC</sequence>
<name>A0A6J2KEK2_BOMMA</name>
<dbReference type="Proteomes" id="UP000504629">
    <property type="component" value="Unplaced"/>
</dbReference>
<accession>A0A6J2KEK2</accession>
<keyword evidence="2" id="KW-1185">Reference proteome</keyword>
<feature type="chain" id="PRO_5026937218" evidence="1">
    <location>
        <begin position="26"/>
        <end position="232"/>
    </location>
</feature>
<dbReference type="OrthoDB" id="7489286at2759"/>
<organism evidence="2 3">
    <name type="scientific">Bombyx mandarina</name>
    <name type="common">Wild silk moth</name>
    <name type="synonym">Wild silkworm</name>
    <dbReference type="NCBI Taxonomy" id="7092"/>
    <lineage>
        <taxon>Eukaryota</taxon>
        <taxon>Metazoa</taxon>
        <taxon>Ecdysozoa</taxon>
        <taxon>Arthropoda</taxon>
        <taxon>Hexapoda</taxon>
        <taxon>Insecta</taxon>
        <taxon>Pterygota</taxon>
        <taxon>Neoptera</taxon>
        <taxon>Endopterygota</taxon>
        <taxon>Lepidoptera</taxon>
        <taxon>Glossata</taxon>
        <taxon>Ditrysia</taxon>
        <taxon>Bombycoidea</taxon>
        <taxon>Bombycidae</taxon>
        <taxon>Bombycinae</taxon>
        <taxon>Bombyx</taxon>
    </lineage>
</organism>
<keyword evidence="1" id="KW-0732">Signal</keyword>
<feature type="signal peptide" evidence="1">
    <location>
        <begin position="1"/>
        <end position="25"/>
    </location>
</feature>
<reference evidence="3" key="1">
    <citation type="submission" date="2025-08" db="UniProtKB">
        <authorList>
            <consortium name="RefSeq"/>
        </authorList>
    </citation>
    <scope>IDENTIFICATION</scope>
    <source>
        <tissue evidence="3">Silk gland</tissue>
    </source>
</reference>
<protein>
    <submittedName>
        <fullName evidence="3">Uncharacterized protein LOC114250662</fullName>
    </submittedName>
</protein>
<dbReference type="AlphaFoldDB" id="A0A6J2KEK2"/>
<gene>
    <name evidence="3" type="primary">LOC114250662</name>
</gene>
<dbReference type="RefSeq" id="XP_028040430.1">
    <property type="nucleotide sequence ID" value="XM_028184629.1"/>
</dbReference>
<evidence type="ECO:0000313" key="3">
    <source>
        <dbReference type="RefSeq" id="XP_028040430.1"/>
    </source>
</evidence>
<proteinExistence type="predicted"/>
<evidence type="ECO:0000256" key="1">
    <source>
        <dbReference type="SAM" id="SignalP"/>
    </source>
</evidence>
<dbReference type="PROSITE" id="PS51257">
    <property type="entry name" value="PROKAR_LIPOPROTEIN"/>
    <property type="match status" value="1"/>
</dbReference>
<dbReference type="KEGG" id="bman:114250662"/>
<evidence type="ECO:0000313" key="2">
    <source>
        <dbReference type="Proteomes" id="UP000504629"/>
    </source>
</evidence>
<dbReference type="GeneID" id="114250662"/>